<protein>
    <recommendedName>
        <fullName evidence="1">RNase H type-1 domain-containing protein</fullName>
    </recommendedName>
</protein>
<dbReference type="Pfam" id="PF00078">
    <property type="entry name" value="RVT_1"/>
    <property type="match status" value="1"/>
</dbReference>
<dbReference type="InterPro" id="IPR043502">
    <property type="entry name" value="DNA/RNA_pol_sf"/>
</dbReference>
<organism evidence="2 3">
    <name type="scientific">Tricholomella constricta</name>
    <dbReference type="NCBI Taxonomy" id="117010"/>
    <lineage>
        <taxon>Eukaryota</taxon>
        <taxon>Fungi</taxon>
        <taxon>Dikarya</taxon>
        <taxon>Basidiomycota</taxon>
        <taxon>Agaricomycotina</taxon>
        <taxon>Agaricomycetes</taxon>
        <taxon>Agaricomycetidae</taxon>
        <taxon>Agaricales</taxon>
        <taxon>Tricholomatineae</taxon>
        <taxon>Lyophyllaceae</taxon>
        <taxon>Tricholomella</taxon>
    </lineage>
</organism>
<evidence type="ECO:0000259" key="1">
    <source>
        <dbReference type="PROSITE" id="PS50879"/>
    </source>
</evidence>
<dbReference type="GO" id="GO:0003676">
    <property type="term" value="F:nucleic acid binding"/>
    <property type="evidence" value="ECO:0007669"/>
    <property type="project" value="InterPro"/>
</dbReference>
<dbReference type="GO" id="GO:0004523">
    <property type="term" value="F:RNA-DNA hybrid ribonuclease activity"/>
    <property type="evidence" value="ECO:0007669"/>
    <property type="project" value="InterPro"/>
</dbReference>
<dbReference type="InterPro" id="IPR000477">
    <property type="entry name" value="RT_dom"/>
</dbReference>
<dbReference type="PANTHER" id="PTHR31635:SF196">
    <property type="entry name" value="REVERSE TRANSCRIPTASE DOMAIN-CONTAINING PROTEIN-RELATED"/>
    <property type="match status" value="1"/>
</dbReference>
<dbReference type="PANTHER" id="PTHR31635">
    <property type="entry name" value="REVERSE TRANSCRIPTASE DOMAIN-CONTAINING PROTEIN-RELATED"/>
    <property type="match status" value="1"/>
</dbReference>
<dbReference type="AlphaFoldDB" id="A0A8H5HRF8"/>
<dbReference type="SUPFAM" id="SSF53098">
    <property type="entry name" value="Ribonuclease H-like"/>
    <property type="match status" value="1"/>
</dbReference>
<dbReference type="CDD" id="cd01650">
    <property type="entry name" value="RT_nLTR_like"/>
    <property type="match status" value="1"/>
</dbReference>
<proteinExistence type="predicted"/>
<gene>
    <name evidence="2" type="ORF">D9615_000306</name>
</gene>
<dbReference type="InterPro" id="IPR002156">
    <property type="entry name" value="RNaseH_domain"/>
</dbReference>
<evidence type="ECO:0000313" key="3">
    <source>
        <dbReference type="Proteomes" id="UP000565441"/>
    </source>
</evidence>
<keyword evidence="3" id="KW-1185">Reference proteome</keyword>
<dbReference type="Proteomes" id="UP000565441">
    <property type="component" value="Unassembled WGS sequence"/>
</dbReference>
<name>A0A8H5HRF8_9AGAR</name>
<reference evidence="2 3" key="1">
    <citation type="journal article" date="2020" name="ISME J.">
        <title>Uncovering the hidden diversity of litter-decomposition mechanisms in mushroom-forming fungi.</title>
        <authorList>
            <person name="Floudas D."/>
            <person name="Bentzer J."/>
            <person name="Ahren D."/>
            <person name="Johansson T."/>
            <person name="Persson P."/>
            <person name="Tunlid A."/>
        </authorList>
    </citation>
    <scope>NUCLEOTIDE SEQUENCE [LARGE SCALE GENOMIC DNA]</scope>
    <source>
        <strain evidence="2 3">CBS 661.87</strain>
    </source>
</reference>
<dbReference type="InterPro" id="IPR036397">
    <property type="entry name" value="RNaseH_sf"/>
</dbReference>
<dbReference type="Gene3D" id="3.30.420.10">
    <property type="entry name" value="Ribonuclease H-like superfamily/Ribonuclease H"/>
    <property type="match status" value="1"/>
</dbReference>
<feature type="domain" description="RNase H type-1" evidence="1">
    <location>
        <begin position="547"/>
        <end position="690"/>
    </location>
</feature>
<accession>A0A8H5HRF8</accession>
<sequence length="767" mass="86712">MTPQPGSTNDNSAFNVINLLTIVFNDIMTHKLVPSSPFAEGWMCPLYKKNDKIEITNYRPITCLNTDYKIFTKCLATRLTDVAPSLIHPSQAGFILGQRITDQTKLIRLMMQYAKSTGRNGLIVALDQEKAYDKIASDLKGFDLQGHNEKLITNLFADDTTVFLSEGDDFYHLRRLLDNWCEASTARFNGDKTEIIPIGTKEFREEFIATRKLSQDSEEIPVGIHIVAEDTEGPWSIVLDKINANLARWERSNPTMEGRKLITSMVIGGMTQYLTQVKGMPKSIEKRITKTIREFVWKEKRSPVSEATLFLPTHLGGRALLDIVARNEAMEVLWLKSYLNMDENRPLWATVADALFAINVPKTEKNIDARVRSNIFLQSWKSSSTEKAGTSSDLRNMQKMAKKYGLRPEGIAFSKDITRLRPMWYHSDADKKLRRMNHGPTSECLKSNHALKTVGDTEQMASVTRCVHPHDCATKAEAMLNTLPEKWDPRRAPEAEADDAHVEEKDDEWTVLPIDLYTRGNLTDIFRIFTEGNTIDTIPRRLSQIDTGRELRATTDGSCFNNGYDNAFAGAGVYYSPEHQGNLSVKVPAKYTQSNQTAELLALKEAAEKAPQEARLHLELDSKYVIQKVSTRLRRIENEGFIDTKNAELIKLTIARLQNRETKTRVKWVKGHSSHAHNDGADALADEATCTPEDPAFNEAIEPNLVLTGAKLSCITQSLVYQAIRNFKTKNQTNQRARTRDHLEQIKDATEDVFEARPTTKAIWKGT</sequence>
<dbReference type="EMBL" id="JAACJP010000001">
    <property type="protein sequence ID" value="KAF5388098.1"/>
    <property type="molecule type" value="Genomic_DNA"/>
</dbReference>
<dbReference type="SUPFAM" id="SSF56672">
    <property type="entry name" value="DNA/RNA polymerases"/>
    <property type="match status" value="1"/>
</dbReference>
<dbReference type="CDD" id="cd09280">
    <property type="entry name" value="RNase_HI_eukaryote_like"/>
    <property type="match status" value="1"/>
</dbReference>
<evidence type="ECO:0000313" key="2">
    <source>
        <dbReference type="EMBL" id="KAF5388098.1"/>
    </source>
</evidence>
<dbReference type="OrthoDB" id="2205812at2759"/>
<dbReference type="Pfam" id="PF00075">
    <property type="entry name" value="RNase_H"/>
    <property type="match status" value="1"/>
</dbReference>
<comment type="caution">
    <text evidence="2">The sequence shown here is derived from an EMBL/GenBank/DDBJ whole genome shotgun (WGS) entry which is preliminary data.</text>
</comment>
<dbReference type="InterPro" id="IPR012337">
    <property type="entry name" value="RNaseH-like_sf"/>
</dbReference>
<dbReference type="PROSITE" id="PS50879">
    <property type="entry name" value="RNASE_H_1"/>
    <property type="match status" value="1"/>
</dbReference>